<dbReference type="Proteomes" id="UP000569005">
    <property type="component" value="Unassembled WGS sequence"/>
</dbReference>
<sequence length="414" mass="45393">MFNRIEFTAGPGGPLHGIRILDLSRLVAGNTLTMVLADLGADVIKIEPPGGDTLREWRVAGVETAWKTYSRNKRSLCLNLRDEGSRDILLRLTTEADVMVESFRPGTLEKMNLAPTTLFTANPKLVLARISGWGQTGPYAERPGFGTLVEGMSGFASMNGFADREPVLPPIYLGDMTAGLYGAIGILSALRHVEVNQGEGQVIDIPLLDPLFSILGAQAANHRLTGVVKPRTGSRSTNSAPRNVYRTLDEHWICLSGSTQKMAEKIFRAINRPELITDPRFSTNENRLHNVVELDRIIASFILTLNQQECLDLFQKNGVTVGPIYDMSDIEHDPHFRARQIVVELPDTDLGTIPVHTISPRLSATPGRFRRAAPHLGEDTHDVLGEIGYTDSAIAGFISSGLVKMPDKPGRDKQ</sequence>
<organism evidence="1 2">
    <name type="scientific">Tunturiibacter gelidiferens</name>
    <dbReference type="NCBI Taxonomy" id="3069689"/>
    <lineage>
        <taxon>Bacteria</taxon>
        <taxon>Pseudomonadati</taxon>
        <taxon>Acidobacteriota</taxon>
        <taxon>Terriglobia</taxon>
        <taxon>Terriglobales</taxon>
        <taxon>Acidobacteriaceae</taxon>
        <taxon>Tunturiibacter</taxon>
    </lineage>
</organism>
<protein>
    <submittedName>
        <fullName evidence="1">Crotonobetainyl-CoA:carnitine CoA-transferase CaiB-like acyl-CoA transferase</fullName>
    </submittedName>
</protein>
<gene>
    <name evidence="1" type="ORF">HDF13_002510</name>
</gene>
<keyword evidence="2" id="KW-1185">Reference proteome</keyword>
<dbReference type="EMBL" id="JACHEA010000001">
    <property type="protein sequence ID" value="MBB5340177.1"/>
    <property type="molecule type" value="Genomic_DNA"/>
</dbReference>
<name>A0ACC5P028_9BACT</name>
<accession>A0ACC5P028</accession>
<reference evidence="1" key="1">
    <citation type="submission" date="2020-08" db="EMBL/GenBank/DDBJ databases">
        <title>Genomic Encyclopedia of Type Strains, Phase IV (KMG-V): Genome sequencing to study the core and pangenomes of soil and plant-associated prokaryotes.</title>
        <authorList>
            <person name="Whitman W."/>
        </authorList>
    </citation>
    <scope>NUCLEOTIDE SEQUENCE</scope>
    <source>
        <strain evidence="1">M8UP15</strain>
    </source>
</reference>
<proteinExistence type="predicted"/>
<evidence type="ECO:0000313" key="1">
    <source>
        <dbReference type="EMBL" id="MBB5340177.1"/>
    </source>
</evidence>
<comment type="caution">
    <text evidence="1">The sequence shown here is derived from an EMBL/GenBank/DDBJ whole genome shotgun (WGS) entry which is preliminary data.</text>
</comment>
<evidence type="ECO:0000313" key="2">
    <source>
        <dbReference type="Proteomes" id="UP000569005"/>
    </source>
</evidence>